<dbReference type="InterPro" id="IPR036259">
    <property type="entry name" value="MFS_trans_sf"/>
</dbReference>
<name>A0ABS2W8D1_9GAMM</name>
<dbReference type="InterPro" id="IPR011701">
    <property type="entry name" value="MFS"/>
</dbReference>
<feature type="transmembrane region" description="Helical" evidence="4">
    <location>
        <begin position="134"/>
        <end position="153"/>
    </location>
</feature>
<evidence type="ECO:0000256" key="4">
    <source>
        <dbReference type="SAM" id="Phobius"/>
    </source>
</evidence>
<evidence type="ECO:0000313" key="6">
    <source>
        <dbReference type="Proteomes" id="UP000760472"/>
    </source>
</evidence>
<reference evidence="5 6" key="1">
    <citation type="submission" date="2021-02" db="EMBL/GenBank/DDBJ databases">
        <title>A novel species of genus Amphritea isolated from a fishpond in China.</title>
        <authorList>
            <person name="Lu H."/>
        </authorList>
    </citation>
    <scope>NUCLEOTIDE SEQUENCE [LARGE SCALE GENOMIC DNA]</scope>
    <source>
        <strain evidence="5 6">RP18W</strain>
    </source>
</reference>
<protein>
    <submittedName>
        <fullName evidence="5">MFS transporter</fullName>
    </submittedName>
</protein>
<evidence type="ECO:0000256" key="1">
    <source>
        <dbReference type="ARBA" id="ARBA00022692"/>
    </source>
</evidence>
<feature type="transmembrane region" description="Helical" evidence="4">
    <location>
        <begin position="208"/>
        <end position="230"/>
    </location>
</feature>
<feature type="transmembrane region" description="Helical" evidence="4">
    <location>
        <begin position="102"/>
        <end position="122"/>
    </location>
</feature>
<keyword evidence="3 4" id="KW-0472">Membrane</keyword>
<feature type="transmembrane region" description="Helical" evidence="4">
    <location>
        <begin position="44"/>
        <end position="62"/>
    </location>
</feature>
<feature type="transmembrane region" description="Helical" evidence="4">
    <location>
        <begin position="272"/>
        <end position="290"/>
    </location>
</feature>
<feature type="transmembrane region" description="Helical" evidence="4">
    <location>
        <begin position="165"/>
        <end position="187"/>
    </location>
</feature>
<feature type="transmembrane region" description="Helical" evidence="4">
    <location>
        <begin position="12"/>
        <end position="38"/>
    </location>
</feature>
<sequence>MCTPDSISGKTVLVTAHVAGLIDMVALPLWIGALIQYYHYSPEQAGLTVTIFLFGALLASLLVAPRFNRLPKRLAAAGGYGVGALAFFLIGQQPLENSPPQLIVLFHGLGGLGVGCALSFAHGAMGRSANPHRLFGTAHFALGIFALAFLSLVPQAIQQVSPTMLFKIIAAGMFIASVMMVIGFPHVADDRPRSLSDRKYSQVKIPPAAWFIIGVVMCMQLNQAMVFSFVERVGADHGFGIAGVNAALIALGFVNLFPGGLAALLQKRLSPIIVGVAGPLGQAILAMIIFNSRHYLPYAVAASLFVAMAIFTHVFLFGLLAQLDISGRAVAATPAMLMVGSCIGPALGGSIVQGIGYSGLGWAACMITGIAILSILLVRHYMLRATITASATPHTLTESIIE</sequence>
<keyword evidence="1 4" id="KW-0812">Transmembrane</keyword>
<accession>A0ABS2W8D1</accession>
<dbReference type="SUPFAM" id="SSF103473">
    <property type="entry name" value="MFS general substrate transporter"/>
    <property type="match status" value="1"/>
</dbReference>
<comment type="caution">
    <text evidence="5">The sequence shown here is derived from an EMBL/GenBank/DDBJ whole genome shotgun (WGS) entry which is preliminary data.</text>
</comment>
<keyword evidence="2 4" id="KW-1133">Transmembrane helix</keyword>
<dbReference type="Gene3D" id="1.20.1250.20">
    <property type="entry name" value="MFS general substrate transporter like domains"/>
    <property type="match status" value="1"/>
</dbReference>
<gene>
    <name evidence="5" type="ORF">JW498_11440</name>
</gene>
<proteinExistence type="predicted"/>
<feature type="transmembrane region" description="Helical" evidence="4">
    <location>
        <begin position="359"/>
        <end position="378"/>
    </location>
</feature>
<dbReference type="Pfam" id="PF07690">
    <property type="entry name" value="MFS_1"/>
    <property type="match status" value="1"/>
</dbReference>
<feature type="transmembrane region" description="Helical" evidence="4">
    <location>
        <begin position="296"/>
        <end position="317"/>
    </location>
</feature>
<organism evidence="5 6">
    <name type="scientific">Amphritea pacifica</name>
    <dbReference type="NCBI Taxonomy" id="2811233"/>
    <lineage>
        <taxon>Bacteria</taxon>
        <taxon>Pseudomonadati</taxon>
        <taxon>Pseudomonadota</taxon>
        <taxon>Gammaproteobacteria</taxon>
        <taxon>Oceanospirillales</taxon>
        <taxon>Oceanospirillaceae</taxon>
        <taxon>Amphritea</taxon>
    </lineage>
</organism>
<dbReference type="RefSeq" id="WP_205209207.1">
    <property type="nucleotide sequence ID" value="NZ_JAFFZO010000004.1"/>
</dbReference>
<evidence type="ECO:0000256" key="2">
    <source>
        <dbReference type="ARBA" id="ARBA00022989"/>
    </source>
</evidence>
<feature type="transmembrane region" description="Helical" evidence="4">
    <location>
        <begin position="329"/>
        <end position="347"/>
    </location>
</feature>
<feature type="transmembrane region" description="Helical" evidence="4">
    <location>
        <begin position="74"/>
        <end position="90"/>
    </location>
</feature>
<dbReference type="EMBL" id="JAFFZP010000016">
    <property type="protein sequence ID" value="MBN0987979.1"/>
    <property type="molecule type" value="Genomic_DNA"/>
</dbReference>
<evidence type="ECO:0000256" key="3">
    <source>
        <dbReference type="ARBA" id="ARBA00023136"/>
    </source>
</evidence>
<feature type="transmembrane region" description="Helical" evidence="4">
    <location>
        <begin position="242"/>
        <end position="265"/>
    </location>
</feature>
<dbReference type="Proteomes" id="UP000760472">
    <property type="component" value="Unassembled WGS sequence"/>
</dbReference>
<evidence type="ECO:0000313" key="5">
    <source>
        <dbReference type="EMBL" id="MBN0987979.1"/>
    </source>
</evidence>
<keyword evidence="6" id="KW-1185">Reference proteome</keyword>